<evidence type="ECO:0000313" key="3">
    <source>
        <dbReference type="EMBL" id="XBH20921.1"/>
    </source>
</evidence>
<accession>A0AAU7DTZ6</accession>
<dbReference type="InterPro" id="IPR017969">
    <property type="entry name" value="Heavy-metal-associated_CS"/>
</dbReference>
<keyword evidence="1" id="KW-0479">Metal-binding</keyword>
<reference evidence="3" key="1">
    <citation type="submission" date="2024-02" db="EMBL/GenBank/DDBJ databases">
        <title>Tomenella chthoni gen. nov. sp. nov., a member of the family Jonesiaceae isolated from bat guano.</title>
        <authorList>
            <person name="Miller S.L."/>
            <person name="King J."/>
            <person name="Sankaranarayanan K."/>
            <person name="Lawson P.A."/>
        </authorList>
    </citation>
    <scope>NUCLEOTIDE SEQUENCE</scope>
    <source>
        <strain evidence="3">BS-20</strain>
    </source>
</reference>
<dbReference type="GO" id="GO:0046872">
    <property type="term" value="F:metal ion binding"/>
    <property type="evidence" value="ECO:0007669"/>
    <property type="project" value="UniProtKB-KW"/>
</dbReference>
<dbReference type="AlphaFoldDB" id="A0AAU7DTZ6"/>
<protein>
    <submittedName>
        <fullName evidence="3">Heavy metal-associated domain-containing protein</fullName>
    </submittedName>
</protein>
<evidence type="ECO:0000256" key="1">
    <source>
        <dbReference type="ARBA" id="ARBA00022723"/>
    </source>
</evidence>
<dbReference type="SUPFAM" id="SSF55008">
    <property type="entry name" value="HMA, heavy metal-associated domain"/>
    <property type="match status" value="1"/>
</dbReference>
<name>A0AAU7DTZ6_9MICO</name>
<feature type="domain" description="HMA" evidence="2">
    <location>
        <begin position="2"/>
        <end position="68"/>
    </location>
</feature>
<dbReference type="Pfam" id="PF00403">
    <property type="entry name" value="HMA"/>
    <property type="match status" value="1"/>
</dbReference>
<sequence>MTTVNFTVEPFSCPSCVKKIENVVGKEPGVETVKVMFNSNKVRVTFDESLNQTQALADTITKLGYPVTTIKA</sequence>
<dbReference type="PROSITE" id="PS01047">
    <property type="entry name" value="HMA_1"/>
    <property type="match status" value="1"/>
</dbReference>
<dbReference type="EMBL" id="CP146203">
    <property type="protein sequence ID" value="XBH20921.1"/>
    <property type="molecule type" value="Genomic_DNA"/>
</dbReference>
<proteinExistence type="predicted"/>
<organism evidence="3">
    <name type="scientific">Jonesiaceae bacterium BS-20</name>
    <dbReference type="NCBI Taxonomy" id="3120821"/>
    <lineage>
        <taxon>Bacteria</taxon>
        <taxon>Bacillati</taxon>
        <taxon>Actinomycetota</taxon>
        <taxon>Actinomycetes</taxon>
        <taxon>Micrococcales</taxon>
        <taxon>Jonesiaceae</taxon>
    </lineage>
</organism>
<dbReference type="InterPro" id="IPR006121">
    <property type="entry name" value="HMA_dom"/>
</dbReference>
<dbReference type="PROSITE" id="PS50846">
    <property type="entry name" value="HMA_2"/>
    <property type="match status" value="1"/>
</dbReference>
<gene>
    <name evidence="3" type="ORF">V5R04_11930</name>
</gene>
<dbReference type="InterPro" id="IPR036163">
    <property type="entry name" value="HMA_dom_sf"/>
</dbReference>
<evidence type="ECO:0000259" key="2">
    <source>
        <dbReference type="PROSITE" id="PS50846"/>
    </source>
</evidence>
<dbReference type="FunFam" id="3.30.70.100:FF:000001">
    <property type="entry name" value="ATPase copper transporting beta"/>
    <property type="match status" value="1"/>
</dbReference>
<dbReference type="Gene3D" id="3.30.70.100">
    <property type="match status" value="1"/>
</dbReference>
<dbReference type="CDD" id="cd00371">
    <property type="entry name" value="HMA"/>
    <property type="match status" value="1"/>
</dbReference>